<dbReference type="AlphaFoldDB" id="A0A9W6LP90"/>
<keyword evidence="2" id="KW-1185">Reference proteome</keyword>
<protein>
    <recommendedName>
        <fullName evidence="3">DUF1904 domain-containing protein</fullName>
    </recommendedName>
</protein>
<dbReference type="InterPro" id="IPR014347">
    <property type="entry name" value="Tautomerase/MIF_sf"/>
</dbReference>
<dbReference type="InterPro" id="IPR015017">
    <property type="entry name" value="DUF1904"/>
</dbReference>
<accession>A0A9W6LP90</accession>
<reference evidence="1" key="1">
    <citation type="submission" date="2022-12" db="EMBL/GenBank/DDBJ databases">
        <title>Reference genome sequencing for broad-spectrum identification of bacterial and archaeal isolates by mass spectrometry.</title>
        <authorList>
            <person name="Sekiguchi Y."/>
            <person name="Tourlousse D.M."/>
        </authorList>
    </citation>
    <scope>NUCLEOTIDE SEQUENCE</scope>
    <source>
        <strain evidence="1">10succ1</strain>
    </source>
</reference>
<name>A0A9W6LP90_9FUSO</name>
<evidence type="ECO:0000313" key="2">
    <source>
        <dbReference type="Proteomes" id="UP001144471"/>
    </source>
</evidence>
<organism evidence="1 2">
    <name type="scientific">Propionigenium maris DSM 9537</name>
    <dbReference type="NCBI Taxonomy" id="1123000"/>
    <lineage>
        <taxon>Bacteria</taxon>
        <taxon>Fusobacteriati</taxon>
        <taxon>Fusobacteriota</taxon>
        <taxon>Fusobacteriia</taxon>
        <taxon>Fusobacteriales</taxon>
        <taxon>Fusobacteriaceae</taxon>
        <taxon>Propionigenium</taxon>
    </lineage>
</organism>
<comment type="caution">
    <text evidence="1">The sequence shown here is derived from an EMBL/GenBank/DDBJ whole genome shotgun (WGS) entry which is preliminary data.</text>
</comment>
<sequence length="109" mass="12857">MPHLRFRGVEKEEVKEISRELVDQLAEIVECPRDWFTLECIDTEFIFDGQESKGYPFVEVLWFDRGQEAKNRAATAVTDAIKRKHPTEDICVIFTNLNEKDYYENGNHF</sequence>
<evidence type="ECO:0000313" key="1">
    <source>
        <dbReference type="EMBL" id="GLI56705.1"/>
    </source>
</evidence>
<dbReference type="Gene3D" id="3.30.429.10">
    <property type="entry name" value="Macrophage Migration Inhibitory Factor"/>
    <property type="match status" value="1"/>
</dbReference>
<dbReference type="Pfam" id="PF08921">
    <property type="entry name" value="DUF1904"/>
    <property type="match status" value="1"/>
</dbReference>
<evidence type="ECO:0008006" key="3">
    <source>
        <dbReference type="Google" id="ProtNLM"/>
    </source>
</evidence>
<dbReference type="EMBL" id="BSDY01000009">
    <property type="protein sequence ID" value="GLI56705.1"/>
    <property type="molecule type" value="Genomic_DNA"/>
</dbReference>
<dbReference type="RefSeq" id="WP_281836006.1">
    <property type="nucleotide sequence ID" value="NZ_BSDY01000009.1"/>
</dbReference>
<gene>
    <name evidence="1" type="ORF">PM10SUCC1_22190</name>
</gene>
<dbReference type="SUPFAM" id="SSF55331">
    <property type="entry name" value="Tautomerase/MIF"/>
    <property type="match status" value="1"/>
</dbReference>
<proteinExistence type="predicted"/>
<dbReference type="Proteomes" id="UP001144471">
    <property type="component" value="Unassembled WGS sequence"/>
</dbReference>